<gene>
    <name evidence="5" type="ORF">JKL49_16095</name>
</gene>
<dbReference type="Pfam" id="PF01638">
    <property type="entry name" value="HxlR"/>
    <property type="match status" value="1"/>
</dbReference>
<evidence type="ECO:0000313" key="6">
    <source>
        <dbReference type="Proteomes" id="UP000622580"/>
    </source>
</evidence>
<evidence type="ECO:0000256" key="2">
    <source>
        <dbReference type="ARBA" id="ARBA00023125"/>
    </source>
</evidence>
<dbReference type="Proteomes" id="UP000622580">
    <property type="component" value="Unassembled WGS sequence"/>
</dbReference>
<dbReference type="PANTHER" id="PTHR33204">
    <property type="entry name" value="TRANSCRIPTIONAL REGULATOR, MARR FAMILY"/>
    <property type="match status" value="1"/>
</dbReference>
<dbReference type="EMBL" id="JAGSGD010000001">
    <property type="protein sequence ID" value="MBR7620918.1"/>
    <property type="molecule type" value="Genomic_DNA"/>
</dbReference>
<evidence type="ECO:0000256" key="1">
    <source>
        <dbReference type="ARBA" id="ARBA00023015"/>
    </source>
</evidence>
<accession>A0A941D688</accession>
<evidence type="ECO:0000259" key="4">
    <source>
        <dbReference type="Pfam" id="PF01638"/>
    </source>
</evidence>
<feature type="domain" description="HTH hxlR-type" evidence="4">
    <location>
        <begin position="27"/>
        <end position="107"/>
    </location>
</feature>
<dbReference type="RefSeq" id="WP_215341639.1">
    <property type="nucleotide sequence ID" value="NZ_JAGSGD010000001.1"/>
</dbReference>
<keyword evidence="2" id="KW-0238">DNA-binding</keyword>
<dbReference type="SUPFAM" id="SSF46785">
    <property type="entry name" value="Winged helix' DNA-binding domain"/>
    <property type="match status" value="1"/>
</dbReference>
<dbReference type="GO" id="GO:0003677">
    <property type="term" value="F:DNA binding"/>
    <property type="evidence" value="ECO:0007669"/>
    <property type="project" value="UniProtKB-KW"/>
</dbReference>
<dbReference type="PANTHER" id="PTHR33204:SF37">
    <property type="entry name" value="HTH-TYPE TRANSCRIPTIONAL REGULATOR YODB"/>
    <property type="match status" value="1"/>
</dbReference>
<keyword evidence="3" id="KW-0804">Transcription</keyword>
<dbReference type="InterPro" id="IPR036388">
    <property type="entry name" value="WH-like_DNA-bd_sf"/>
</dbReference>
<proteinExistence type="predicted"/>
<evidence type="ECO:0000256" key="3">
    <source>
        <dbReference type="ARBA" id="ARBA00023163"/>
    </source>
</evidence>
<evidence type="ECO:0000313" key="5">
    <source>
        <dbReference type="EMBL" id="MBR7620918.1"/>
    </source>
</evidence>
<name>A0A941D688_9CAUL</name>
<dbReference type="Gene3D" id="1.10.10.10">
    <property type="entry name" value="Winged helix-like DNA-binding domain superfamily/Winged helix DNA-binding domain"/>
    <property type="match status" value="1"/>
</dbReference>
<keyword evidence="6" id="KW-1185">Reference proteome</keyword>
<sequence length="116" mass="12857">MGDAFETKRVETPRVGDRRAIMALLDLLGGRWTLRILWELRAGPLSSRALRSAAGDLSPTVLQARINDLRDGQIVELGPEGYGLTPLGDELLTAFRPLYVFADRWARAVTRPPDEA</sequence>
<protein>
    <submittedName>
        <fullName evidence="5">Helix-turn-helix transcriptional regulator</fullName>
    </submittedName>
</protein>
<dbReference type="InterPro" id="IPR036390">
    <property type="entry name" value="WH_DNA-bd_sf"/>
</dbReference>
<organism evidence="5 6">
    <name type="scientific">Phenylobacterium glaciei</name>
    <dbReference type="NCBI Taxonomy" id="2803784"/>
    <lineage>
        <taxon>Bacteria</taxon>
        <taxon>Pseudomonadati</taxon>
        <taxon>Pseudomonadota</taxon>
        <taxon>Alphaproteobacteria</taxon>
        <taxon>Caulobacterales</taxon>
        <taxon>Caulobacteraceae</taxon>
        <taxon>Phenylobacterium</taxon>
    </lineage>
</organism>
<dbReference type="AlphaFoldDB" id="A0A941D688"/>
<reference evidence="5" key="1">
    <citation type="submission" date="2021-04" db="EMBL/GenBank/DDBJ databases">
        <title>Draft genome assembly of strain Phenylobacterium sp. 20VBR1 using MiniION and Illumina platforms.</title>
        <authorList>
            <person name="Thomas F.A."/>
            <person name="Krishnan K.P."/>
            <person name="Sinha R.K."/>
        </authorList>
    </citation>
    <scope>NUCLEOTIDE SEQUENCE</scope>
    <source>
        <strain evidence="5">20VBR1</strain>
    </source>
</reference>
<dbReference type="InterPro" id="IPR002577">
    <property type="entry name" value="HTH_HxlR"/>
</dbReference>
<comment type="caution">
    <text evidence="5">The sequence shown here is derived from an EMBL/GenBank/DDBJ whole genome shotgun (WGS) entry which is preliminary data.</text>
</comment>
<keyword evidence="1" id="KW-0805">Transcription regulation</keyword>